<evidence type="ECO:0000313" key="2">
    <source>
        <dbReference type="Proteomes" id="UP001165083"/>
    </source>
</evidence>
<dbReference type="EMBL" id="BSXW01003164">
    <property type="protein sequence ID" value="GMF45138.1"/>
    <property type="molecule type" value="Genomic_DNA"/>
</dbReference>
<dbReference type="Proteomes" id="UP001165083">
    <property type="component" value="Unassembled WGS sequence"/>
</dbReference>
<gene>
    <name evidence="1" type="ORF">Plil01_001699900</name>
</gene>
<protein>
    <submittedName>
        <fullName evidence="1">Unnamed protein product</fullName>
    </submittedName>
</protein>
<comment type="caution">
    <text evidence="1">The sequence shown here is derived from an EMBL/GenBank/DDBJ whole genome shotgun (WGS) entry which is preliminary data.</text>
</comment>
<dbReference type="AlphaFoldDB" id="A0A9W6XU37"/>
<keyword evidence="2" id="KW-1185">Reference proteome</keyword>
<accession>A0A9W6XU37</accession>
<sequence length="92" mass="10595">MGKWMTIDNKRSLIHKNVADPGMTQVQLAEWAKESFRLPKAPARNTVSDILKNADTIMKEEYGKGKRRKVKAPDLERKLKDWVDQAEKRGCV</sequence>
<organism evidence="1 2">
    <name type="scientific">Phytophthora lilii</name>
    <dbReference type="NCBI Taxonomy" id="2077276"/>
    <lineage>
        <taxon>Eukaryota</taxon>
        <taxon>Sar</taxon>
        <taxon>Stramenopiles</taxon>
        <taxon>Oomycota</taxon>
        <taxon>Peronosporomycetes</taxon>
        <taxon>Peronosporales</taxon>
        <taxon>Peronosporaceae</taxon>
        <taxon>Phytophthora</taxon>
    </lineage>
</organism>
<dbReference type="OrthoDB" id="90327at2759"/>
<evidence type="ECO:0000313" key="1">
    <source>
        <dbReference type="EMBL" id="GMF45138.1"/>
    </source>
</evidence>
<reference evidence="1" key="1">
    <citation type="submission" date="2023-04" db="EMBL/GenBank/DDBJ databases">
        <title>Phytophthora lilii NBRC 32176.</title>
        <authorList>
            <person name="Ichikawa N."/>
            <person name="Sato H."/>
            <person name="Tonouchi N."/>
        </authorList>
    </citation>
    <scope>NUCLEOTIDE SEQUENCE</scope>
    <source>
        <strain evidence="1">NBRC 32176</strain>
    </source>
</reference>
<name>A0A9W6XU37_9STRA</name>
<dbReference type="Gene3D" id="1.10.10.60">
    <property type="entry name" value="Homeodomain-like"/>
    <property type="match status" value="1"/>
</dbReference>
<proteinExistence type="predicted"/>